<organism evidence="3">
    <name type="scientific">Caenorhabditis brenneri</name>
    <name type="common">Nematode worm</name>
    <dbReference type="NCBI Taxonomy" id="135651"/>
    <lineage>
        <taxon>Eukaryota</taxon>
        <taxon>Metazoa</taxon>
        <taxon>Ecdysozoa</taxon>
        <taxon>Nematoda</taxon>
        <taxon>Chromadorea</taxon>
        <taxon>Rhabditida</taxon>
        <taxon>Rhabditina</taxon>
        <taxon>Rhabditomorpha</taxon>
        <taxon>Rhabditoidea</taxon>
        <taxon>Rhabditidae</taxon>
        <taxon>Peloderinae</taxon>
        <taxon>Caenorhabditis</taxon>
    </lineage>
</organism>
<reference evidence="3" key="1">
    <citation type="submission" date="2011-07" db="EMBL/GenBank/DDBJ databases">
        <authorList>
            <consortium name="Caenorhabditis brenneri Sequencing and Analysis Consortium"/>
            <person name="Wilson R.K."/>
        </authorList>
    </citation>
    <scope>NUCLEOTIDE SEQUENCE [LARGE SCALE GENOMIC DNA]</scope>
    <source>
        <strain evidence="3">PB2801</strain>
    </source>
</reference>
<dbReference type="STRING" id="135651.G0N2L5"/>
<keyword evidence="3" id="KW-1185">Reference proteome</keyword>
<feature type="chain" id="PRO_5003404075" evidence="1">
    <location>
        <begin position="19"/>
        <end position="451"/>
    </location>
</feature>
<dbReference type="eggNOG" id="ENOG502TJ3C">
    <property type="taxonomic scope" value="Eukaryota"/>
</dbReference>
<proteinExistence type="predicted"/>
<dbReference type="GO" id="GO:0045087">
    <property type="term" value="P:innate immune response"/>
    <property type="evidence" value="ECO:0007669"/>
    <property type="project" value="TreeGrafter"/>
</dbReference>
<feature type="signal peptide" evidence="1">
    <location>
        <begin position="1"/>
        <end position="18"/>
    </location>
</feature>
<evidence type="ECO:0000313" key="2">
    <source>
        <dbReference type="EMBL" id="EGT50813.1"/>
    </source>
</evidence>
<dbReference type="EMBL" id="GL379830">
    <property type="protein sequence ID" value="EGT50813.1"/>
    <property type="molecule type" value="Genomic_DNA"/>
</dbReference>
<evidence type="ECO:0000313" key="3">
    <source>
        <dbReference type="Proteomes" id="UP000008068"/>
    </source>
</evidence>
<dbReference type="HOGENOM" id="CLU_607251_0_0_1"/>
<dbReference type="PANTHER" id="PTHR23062">
    <property type="entry name" value="HYPOTHETICAL PROTEIN C.ELEGANS"/>
    <property type="match status" value="1"/>
</dbReference>
<name>G0N2L5_CAEBE</name>
<evidence type="ECO:0000256" key="1">
    <source>
        <dbReference type="SAM" id="SignalP"/>
    </source>
</evidence>
<dbReference type="Proteomes" id="UP000008068">
    <property type="component" value="Unassembled WGS sequence"/>
</dbReference>
<dbReference type="InParanoid" id="G0N2L5"/>
<keyword evidence="1" id="KW-0732">Signal</keyword>
<protein>
    <submittedName>
        <fullName evidence="2">Uncharacterized protein</fullName>
    </submittedName>
</protein>
<dbReference type="PANTHER" id="PTHR23062:SF3">
    <property type="entry name" value="ANF_RECEPTOR DOMAIN-CONTAINING PROTEIN-RELATED"/>
    <property type="match status" value="1"/>
</dbReference>
<accession>G0N2L5</accession>
<gene>
    <name evidence="2" type="ORF">CAEBREN_24694</name>
</gene>
<sequence length="451" mass="51553">MKAIGILFYFCLIPLLDGCLVVRTKQCECPLLMLSKENLNLVSDHSFHGNLTKYSLKEPKVTGDNCSVSVFCENERYELVVLDTVLATNVICVAFHGSGECECPLTKLSEVNSHLVSDHSFYGNLSKYQLKEPLVDGDNCAVSISCVDEDYQLVILSDDSVTNFGAYPAEAVCAMETQTWQVDDNSGFKTYQSTAQCTPQTPTTYLFAFSNDIDPYFIQHYRYEIASIRLEDSPKFQTIAYVRFDVQEEEEIKYYTKVDDWFSSLNKFTTDNTVASLPGQETDILNVLQKFMSNPRAPICGARIVAFTKRLLRNNNTQHIVNQLNKNHIALFTFGFKDNVEDETDWAMWRVASQTLGYGTFTQKDLSYNALINHYNLFPNDYQLAPDTYEIYVEINDASRIDRDLYVRIYSEEFVELKVRANIFKVNFAVLPSITGFRRENHRNTSPISHT</sequence>
<dbReference type="AlphaFoldDB" id="G0N2L5"/>